<evidence type="ECO:0000313" key="3">
    <source>
        <dbReference type="Proteomes" id="UP001199469"/>
    </source>
</evidence>
<dbReference type="InterPro" id="IPR025326">
    <property type="entry name" value="DUF4232"/>
</dbReference>
<protein>
    <submittedName>
        <fullName evidence="2">DUF4232 domain-containing protein</fullName>
    </submittedName>
</protein>
<comment type="caution">
    <text evidence="2">The sequence shown here is derived from an EMBL/GenBank/DDBJ whole genome shotgun (WGS) entry which is preliminary data.</text>
</comment>
<dbReference type="EMBL" id="JAJNDB010000004">
    <property type="protein sequence ID" value="MCD2195476.1"/>
    <property type="molecule type" value="Genomic_DNA"/>
</dbReference>
<gene>
    <name evidence="2" type="ORF">LQ327_19080</name>
</gene>
<dbReference type="Pfam" id="PF14016">
    <property type="entry name" value="DUF4232"/>
    <property type="match status" value="1"/>
</dbReference>
<proteinExistence type="predicted"/>
<feature type="domain" description="DUF4232" evidence="1">
    <location>
        <begin position="5"/>
        <end position="122"/>
    </location>
</feature>
<evidence type="ECO:0000313" key="2">
    <source>
        <dbReference type="EMBL" id="MCD2195476.1"/>
    </source>
</evidence>
<organism evidence="2 3">
    <name type="scientific">Actinomycetospora endophytica</name>
    <dbReference type="NCBI Taxonomy" id="2291215"/>
    <lineage>
        <taxon>Bacteria</taxon>
        <taxon>Bacillati</taxon>
        <taxon>Actinomycetota</taxon>
        <taxon>Actinomycetes</taxon>
        <taxon>Pseudonocardiales</taxon>
        <taxon>Pseudonocardiaceae</taxon>
        <taxon>Actinomycetospora</taxon>
    </lineage>
</organism>
<sequence>MSSSAGTGATARIVFTNRGDAACTLVGFPAVRWVGAGGKAVGDPATHAGTRGPTLTLAPGGSVAATLRIVPVTEFDPTNCAAVAVRGLTVRAPGTTTAATLPRAGKACSGNIAKPQLAVSPVAAL</sequence>
<reference evidence="2 3" key="1">
    <citation type="submission" date="2021-11" db="EMBL/GenBank/DDBJ databases">
        <title>Draft genome sequence of Actinomycetospora sp. SF1 isolated from the rhizosphere soil.</title>
        <authorList>
            <person name="Duangmal K."/>
            <person name="Chantavorakit T."/>
        </authorList>
    </citation>
    <scope>NUCLEOTIDE SEQUENCE [LARGE SCALE GENOMIC DNA]</scope>
    <source>
        <strain evidence="2 3">TBRC 5722</strain>
    </source>
</reference>
<evidence type="ECO:0000259" key="1">
    <source>
        <dbReference type="Pfam" id="PF14016"/>
    </source>
</evidence>
<accession>A0ABS8PDJ5</accession>
<name>A0ABS8PDJ5_9PSEU</name>
<keyword evidence="3" id="KW-1185">Reference proteome</keyword>
<dbReference type="Proteomes" id="UP001199469">
    <property type="component" value="Unassembled WGS sequence"/>
</dbReference>